<evidence type="ECO:0000313" key="3">
    <source>
        <dbReference type="Proteomes" id="UP001365542"/>
    </source>
</evidence>
<evidence type="ECO:0000313" key="2">
    <source>
        <dbReference type="EMBL" id="KAK6535691.1"/>
    </source>
</evidence>
<dbReference type="EMBL" id="JAVHJO010000010">
    <property type="protein sequence ID" value="KAK6535691.1"/>
    <property type="molecule type" value="Genomic_DNA"/>
</dbReference>
<keyword evidence="3" id="KW-1185">Reference proteome</keyword>
<evidence type="ECO:0008006" key="4">
    <source>
        <dbReference type="Google" id="ProtNLM"/>
    </source>
</evidence>
<name>A0AAV9X5T6_9PEZI</name>
<dbReference type="Proteomes" id="UP001365542">
    <property type="component" value="Unassembled WGS sequence"/>
</dbReference>
<protein>
    <recommendedName>
        <fullName evidence="4">B box-type domain-containing protein</fullName>
    </recommendedName>
</protein>
<feature type="region of interest" description="Disordered" evidence="1">
    <location>
        <begin position="324"/>
        <end position="379"/>
    </location>
</feature>
<reference evidence="2 3" key="1">
    <citation type="submission" date="2019-10" db="EMBL/GenBank/DDBJ databases">
        <authorList>
            <person name="Palmer J.M."/>
        </authorList>
    </citation>
    <scope>NUCLEOTIDE SEQUENCE [LARGE SCALE GENOMIC DNA]</scope>
    <source>
        <strain evidence="2 3">TWF694</strain>
    </source>
</reference>
<dbReference type="AlphaFoldDB" id="A0AAV9X5T6"/>
<sequence length="483" mass="54180">MLAVARPRGSPFPMEHAGSLSRRVSIKPWGHDCREHRSWRCVWCESLYCFECDTGTTAFIDRFPFHRLCDKHLSELPGVIASPSEADSGSSTPSSVGFVYLSNNQLSVTNLSGDTKCSEKDYCHCLISKTMLCSDCVNDAKVWQGEQTKMYERSGIIECAYGRFPGGCKADINTKCGCGGRGIDCNFISEKDWKKFEATDFNWIGRTGLDDGQFEKKEKKDLRSVFGDNFPVRAVDSFDGIDRPFKGPIPVLTSTPPPTPKKHNWVSTFGAPLRRARSITLLGRQKKGLSTISTMCDPACNGSRSSTSQHAKHINPETLTKAFLKNPQMRKPFSNFRVNPDDMKPPTPMRVLEESYLDSESEEEDEEEPVLNEQDDDELGSDYASIADSASTLGSEYDYEDSNEPKNGFQKGLRPTPPTFIHIGTASLATRQPSPRLIQMRSSPNLKADIVDDATAKKIKERKKWGCREEIDFWWRTPDIEFA</sequence>
<evidence type="ECO:0000256" key="1">
    <source>
        <dbReference type="SAM" id="MobiDB-lite"/>
    </source>
</evidence>
<proteinExistence type="predicted"/>
<feature type="compositionally biased region" description="Acidic residues" evidence="1">
    <location>
        <begin position="355"/>
        <end position="379"/>
    </location>
</feature>
<gene>
    <name evidence="2" type="ORF">TWF694_002141</name>
</gene>
<feature type="region of interest" description="Disordered" evidence="1">
    <location>
        <begin position="395"/>
        <end position="417"/>
    </location>
</feature>
<organism evidence="2 3">
    <name type="scientific">Orbilia ellipsospora</name>
    <dbReference type="NCBI Taxonomy" id="2528407"/>
    <lineage>
        <taxon>Eukaryota</taxon>
        <taxon>Fungi</taxon>
        <taxon>Dikarya</taxon>
        <taxon>Ascomycota</taxon>
        <taxon>Pezizomycotina</taxon>
        <taxon>Orbiliomycetes</taxon>
        <taxon>Orbiliales</taxon>
        <taxon>Orbiliaceae</taxon>
        <taxon>Orbilia</taxon>
    </lineage>
</organism>
<comment type="caution">
    <text evidence="2">The sequence shown here is derived from an EMBL/GenBank/DDBJ whole genome shotgun (WGS) entry which is preliminary data.</text>
</comment>
<accession>A0AAV9X5T6</accession>